<dbReference type="OrthoDB" id="10434309at2759"/>
<evidence type="ECO:0000313" key="2">
    <source>
        <dbReference type="Proteomes" id="UP000005206"/>
    </source>
</evidence>
<protein>
    <submittedName>
        <fullName evidence="1">Uncharacterized protein</fullName>
    </submittedName>
</protein>
<sequence>MLVPDENSKQIDPGFSWKTTSLSPPFAHPVHKYANDNYSQAEAMRTPALQLWIASIRGLVCRPVEKYVGTKVRIDDELHGIATTRLAEHENEITDLVLDSCRGPGDEEKRSFTLLTISLVSSGGLITD</sequence>
<dbReference type="AlphaFoldDB" id="C7ZPS5"/>
<name>C7ZPS5_FUSV7</name>
<dbReference type="VEuPathDB" id="FungiDB:NECHADRAFT_82238"/>
<reference evidence="1 2" key="1">
    <citation type="journal article" date="2009" name="PLoS Genet.">
        <title>The genome of Nectria haematococca: contribution of supernumerary chromosomes to gene expansion.</title>
        <authorList>
            <person name="Coleman J.J."/>
            <person name="Rounsley S.D."/>
            <person name="Rodriguez-Carres M."/>
            <person name="Kuo A."/>
            <person name="Wasmann C.C."/>
            <person name="Grimwood J."/>
            <person name="Schmutz J."/>
            <person name="Taga M."/>
            <person name="White G.J."/>
            <person name="Zhou S."/>
            <person name="Schwartz D.C."/>
            <person name="Freitag M."/>
            <person name="Ma L.J."/>
            <person name="Danchin E.G."/>
            <person name="Henrissat B."/>
            <person name="Coutinho P.M."/>
            <person name="Nelson D.R."/>
            <person name="Straney D."/>
            <person name="Napoli C.A."/>
            <person name="Barker B.M."/>
            <person name="Gribskov M."/>
            <person name="Rep M."/>
            <person name="Kroken S."/>
            <person name="Molnar I."/>
            <person name="Rensing C."/>
            <person name="Kennell J.C."/>
            <person name="Zamora J."/>
            <person name="Farman M.L."/>
            <person name="Selker E.U."/>
            <person name="Salamov A."/>
            <person name="Shapiro H."/>
            <person name="Pangilinan J."/>
            <person name="Lindquist E."/>
            <person name="Lamers C."/>
            <person name="Grigoriev I.V."/>
            <person name="Geiser D.M."/>
            <person name="Covert S.F."/>
            <person name="Temporini E."/>
            <person name="Vanetten H.D."/>
        </authorList>
    </citation>
    <scope>NUCLEOTIDE SEQUENCE [LARGE SCALE GENOMIC DNA]</scope>
    <source>
        <strain evidence="2">ATCC MYA-4622 / CBS 123669 / FGSC 9596 / NRRL 45880 / 77-13-4</strain>
    </source>
</reference>
<proteinExistence type="predicted"/>
<dbReference type="Proteomes" id="UP000005206">
    <property type="component" value="Chromosome 7"/>
</dbReference>
<dbReference type="KEGG" id="nhe:NECHADRAFT_82238"/>
<dbReference type="GeneID" id="9677518"/>
<dbReference type="HOGENOM" id="CLU_1960153_0_0_1"/>
<accession>C7ZPS5</accession>
<dbReference type="InParanoid" id="C7ZPS5"/>
<dbReference type="RefSeq" id="XP_003039686.1">
    <property type="nucleotide sequence ID" value="XM_003039640.1"/>
</dbReference>
<evidence type="ECO:0000313" key="1">
    <source>
        <dbReference type="EMBL" id="EEU33973.1"/>
    </source>
</evidence>
<gene>
    <name evidence="1" type="ORF">NECHADRAFT_82238</name>
</gene>
<dbReference type="EMBL" id="GG698972">
    <property type="protein sequence ID" value="EEU33973.1"/>
    <property type="molecule type" value="Genomic_DNA"/>
</dbReference>
<organism evidence="1 2">
    <name type="scientific">Fusarium vanettenii (strain ATCC MYA-4622 / CBS 123669 / FGSC 9596 / NRRL 45880 / 77-13-4)</name>
    <name type="common">Fusarium solani subsp. pisi</name>
    <dbReference type="NCBI Taxonomy" id="660122"/>
    <lineage>
        <taxon>Eukaryota</taxon>
        <taxon>Fungi</taxon>
        <taxon>Dikarya</taxon>
        <taxon>Ascomycota</taxon>
        <taxon>Pezizomycotina</taxon>
        <taxon>Sordariomycetes</taxon>
        <taxon>Hypocreomycetidae</taxon>
        <taxon>Hypocreales</taxon>
        <taxon>Nectriaceae</taxon>
        <taxon>Fusarium</taxon>
        <taxon>Fusarium solani species complex</taxon>
        <taxon>Fusarium vanettenii</taxon>
    </lineage>
</organism>
<keyword evidence="2" id="KW-1185">Reference proteome</keyword>